<accession>A0A1S6J4E4</accession>
<name>A0A1S6J4E4_9ACTN</name>
<dbReference type="Proteomes" id="UP000189443">
    <property type="component" value="Chromosome"/>
</dbReference>
<dbReference type="GO" id="GO:0032787">
    <property type="term" value="P:monocarboxylic acid metabolic process"/>
    <property type="evidence" value="ECO:0007669"/>
    <property type="project" value="UniProtKB-ARBA"/>
</dbReference>
<dbReference type="PRINTS" id="PR00081">
    <property type="entry name" value="GDHRDH"/>
</dbReference>
<evidence type="ECO:0000256" key="2">
    <source>
        <dbReference type="ARBA" id="ARBA00023002"/>
    </source>
</evidence>
<dbReference type="AlphaFoldDB" id="A0A1S6J4E4"/>
<dbReference type="Pfam" id="PF00106">
    <property type="entry name" value="adh_short"/>
    <property type="match status" value="1"/>
</dbReference>
<evidence type="ECO:0000313" key="4">
    <source>
        <dbReference type="EMBL" id="AQS66605.1"/>
    </source>
</evidence>
<dbReference type="InterPro" id="IPR050259">
    <property type="entry name" value="SDR"/>
</dbReference>
<protein>
    <submittedName>
        <fullName evidence="4">Short-chain dehydrogenase</fullName>
    </submittedName>
</protein>
<organism evidence="4 5">
    <name type="scientific">Streptomyces pactum</name>
    <dbReference type="NCBI Taxonomy" id="68249"/>
    <lineage>
        <taxon>Bacteria</taxon>
        <taxon>Bacillati</taxon>
        <taxon>Actinomycetota</taxon>
        <taxon>Actinomycetes</taxon>
        <taxon>Kitasatosporales</taxon>
        <taxon>Streptomycetaceae</taxon>
        <taxon>Streptomyces</taxon>
    </lineage>
</organism>
<dbReference type="OrthoDB" id="9787298at2"/>
<sequence>MRVHKEFAVVTGGTKGIGLALSGRLVSLGYRVVALYRGDKESAAVAEREFGDSFRAVRADLADRDAVVTVSEELLAEYGAPRVLVNNAGRNIDRPFLDLSFDDWDQVIAANLSAPFYLTRALAPRMLEAGGGSVVNVAATTGIRPRLDGLNYCASKAGLLHFTKCLAMELAPTIRVNSLIPGMIDTEEMRTRFRTNETHYRDKLLDEIPQRRIGDVEMMADALEFLIGEKSSYVTGQKLIVDGGQFMW</sequence>
<reference evidence="4 5" key="1">
    <citation type="submission" date="2017-02" db="EMBL/GenBank/DDBJ databases">
        <title>Streptomyces pactum ACT12 Genome sequencing and assembly.</title>
        <authorList>
            <person name="Xue Q."/>
            <person name="Yan X."/>
            <person name="Jia L."/>
            <person name="Yan H."/>
        </authorList>
    </citation>
    <scope>NUCLEOTIDE SEQUENCE [LARGE SCALE GENOMIC DNA]</scope>
    <source>
        <strain evidence="4 5">ACT12</strain>
    </source>
</reference>
<dbReference type="KEGG" id="spac:B1H29_06405"/>
<dbReference type="SUPFAM" id="SSF51735">
    <property type="entry name" value="NAD(P)-binding Rossmann-fold domains"/>
    <property type="match status" value="1"/>
</dbReference>
<dbReference type="InterPro" id="IPR020904">
    <property type="entry name" value="Sc_DH/Rdtase_CS"/>
</dbReference>
<gene>
    <name evidence="4" type="ORF">B1H29_06405</name>
</gene>
<dbReference type="PANTHER" id="PTHR42879">
    <property type="entry name" value="3-OXOACYL-(ACYL-CARRIER-PROTEIN) REDUCTASE"/>
    <property type="match status" value="1"/>
</dbReference>
<evidence type="ECO:0000256" key="1">
    <source>
        <dbReference type="ARBA" id="ARBA00006484"/>
    </source>
</evidence>
<dbReference type="InterPro" id="IPR002347">
    <property type="entry name" value="SDR_fam"/>
</dbReference>
<evidence type="ECO:0000256" key="3">
    <source>
        <dbReference type="RuleBase" id="RU000363"/>
    </source>
</evidence>
<dbReference type="InterPro" id="IPR036291">
    <property type="entry name" value="NAD(P)-bd_dom_sf"/>
</dbReference>
<dbReference type="CDD" id="cd05233">
    <property type="entry name" value="SDR_c"/>
    <property type="match status" value="1"/>
</dbReference>
<proteinExistence type="inferred from homology"/>
<keyword evidence="5" id="KW-1185">Reference proteome</keyword>
<comment type="similarity">
    <text evidence="1 3">Belongs to the short-chain dehydrogenases/reductases (SDR) family.</text>
</comment>
<dbReference type="PANTHER" id="PTHR42879:SF2">
    <property type="entry name" value="3-OXOACYL-[ACYL-CARRIER-PROTEIN] REDUCTASE FABG"/>
    <property type="match status" value="1"/>
</dbReference>
<dbReference type="PROSITE" id="PS00061">
    <property type="entry name" value="ADH_SHORT"/>
    <property type="match status" value="1"/>
</dbReference>
<keyword evidence="2" id="KW-0560">Oxidoreductase</keyword>
<dbReference type="GO" id="GO:0016491">
    <property type="term" value="F:oxidoreductase activity"/>
    <property type="evidence" value="ECO:0007669"/>
    <property type="project" value="UniProtKB-KW"/>
</dbReference>
<dbReference type="PRINTS" id="PR00080">
    <property type="entry name" value="SDRFAMILY"/>
</dbReference>
<dbReference type="Gene3D" id="3.40.50.720">
    <property type="entry name" value="NAD(P)-binding Rossmann-like Domain"/>
    <property type="match status" value="1"/>
</dbReference>
<dbReference type="EMBL" id="CP019724">
    <property type="protein sequence ID" value="AQS66605.1"/>
    <property type="molecule type" value="Genomic_DNA"/>
</dbReference>
<dbReference type="RefSeq" id="WP_055419306.1">
    <property type="nucleotide sequence ID" value="NZ_CP019724.1"/>
</dbReference>
<evidence type="ECO:0000313" key="5">
    <source>
        <dbReference type="Proteomes" id="UP000189443"/>
    </source>
</evidence>
<dbReference type="FunFam" id="3.40.50.720:FF:000173">
    <property type="entry name" value="3-oxoacyl-[acyl-carrier protein] reductase"/>
    <property type="match status" value="1"/>
</dbReference>